<dbReference type="Pfam" id="PF00205">
    <property type="entry name" value="TPP_enzyme_M"/>
    <property type="match status" value="1"/>
</dbReference>
<dbReference type="InterPro" id="IPR012001">
    <property type="entry name" value="Thiamin_PyroP_enz_TPP-bd_dom"/>
</dbReference>
<dbReference type="Proteomes" id="UP000189796">
    <property type="component" value="Chromosome I"/>
</dbReference>
<name>A0A1M5U3J8_9BRAD</name>
<evidence type="ECO:0000256" key="4">
    <source>
        <dbReference type="RuleBase" id="RU362132"/>
    </source>
</evidence>
<dbReference type="GO" id="GO:0005948">
    <property type="term" value="C:acetolactate synthase complex"/>
    <property type="evidence" value="ECO:0007669"/>
    <property type="project" value="TreeGrafter"/>
</dbReference>
<feature type="domain" description="Thiamine pyrophosphate enzyme TPP-binding" evidence="6">
    <location>
        <begin position="393"/>
        <end position="543"/>
    </location>
</feature>
<comment type="cofactor">
    <cofactor evidence="1">
        <name>thiamine diphosphate</name>
        <dbReference type="ChEBI" id="CHEBI:58937"/>
    </cofactor>
</comment>
<dbReference type="SUPFAM" id="SSF52467">
    <property type="entry name" value="DHS-like NAD/FAD-binding domain"/>
    <property type="match status" value="1"/>
</dbReference>
<keyword evidence="3 4" id="KW-0786">Thiamine pyrophosphate</keyword>
<dbReference type="PANTHER" id="PTHR18968">
    <property type="entry name" value="THIAMINE PYROPHOSPHATE ENZYMES"/>
    <property type="match status" value="1"/>
</dbReference>
<evidence type="ECO:0000256" key="1">
    <source>
        <dbReference type="ARBA" id="ARBA00001964"/>
    </source>
</evidence>
<dbReference type="GO" id="GO:0009099">
    <property type="term" value="P:L-valine biosynthetic process"/>
    <property type="evidence" value="ECO:0007669"/>
    <property type="project" value="TreeGrafter"/>
</dbReference>
<organism evidence="8 9">
    <name type="scientific">Bradyrhizobium erythrophlei</name>
    <dbReference type="NCBI Taxonomy" id="1437360"/>
    <lineage>
        <taxon>Bacteria</taxon>
        <taxon>Pseudomonadati</taxon>
        <taxon>Pseudomonadota</taxon>
        <taxon>Alphaproteobacteria</taxon>
        <taxon>Hyphomicrobiales</taxon>
        <taxon>Nitrobacteraceae</taxon>
        <taxon>Bradyrhizobium</taxon>
    </lineage>
</organism>
<sequence>MPKMTGSRYLAESLHAYGVSHVFFVPAVVLQAMAEMEDFGIRRVMTHGEKAAAYMADGFARASRRPGICLAQNIGASNLAAGLRDAYMARSPVIALTGGPTPRSHYRNFYQEIEDFTQFDPVTKFNARVEDPERLQDLLRQAFRTATSGSPGPTHLQLRGALGDSLEAEGDYTLVVEETHSRVPAYRPAPDGGDIKRALDMIAKATRPIIVAGGGVTISAAEAELRALAERLNIPVATSLNAKGSIADNHPLSVGVCGTYSRACANRAVAEADLVFFVGSRTGSQVTTNWTIPAPGTAVIQLDIDGEELGRNYPNSVSLLSDARIGLRMLLDAAVSKSATERCAWLTRIGALVEEWRALETPLLTSSAEPMRPERLCQAISDALPENGTVVVDTGHSGIWSGTMIDLNRPNQRFLRCAGSLGWSFPAAIGAKCALPDTPVVCFCGDGAFYYHIAELETAARFGLNLVVVVNNNAALNQEIPLFDKAYGGTQRGRAGEMWRFRPLDFAKIAESFDCAGIRVNRPQDLDGALRHALTLNRPVVIDATTDVNALARPAWGRPKGAY</sequence>
<dbReference type="InterPro" id="IPR000399">
    <property type="entry name" value="TPP-bd_CS"/>
</dbReference>
<protein>
    <submittedName>
        <fullName evidence="8">Acetolactate synthase-1/2/3 large subunit</fullName>
    </submittedName>
</protein>
<comment type="similarity">
    <text evidence="2 4">Belongs to the TPP enzyme family.</text>
</comment>
<dbReference type="GO" id="GO:0030976">
    <property type="term" value="F:thiamine pyrophosphate binding"/>
    <property type="evidence" value="ECO:0007669"/>
    <property type="project" value="InterPro"/>
</dbReference>
<proteinExistence type="inferred from homology"/>
<evidence type="ECO:0000256" key="2">
    <source>
        <dbReference type="ARBA" id="ARBA00007812"/>
    </source>
</evidence>
<dbReference type="PROSITE" id="PS00187">
    <property type="entry name" value="TPP_ENZYMES"/>
    <property type="match status" value="1"/>
</dbReference>
<dbReference type="AlphaFoldDB" id="A0A1M5U3J8"/>
<dbReference type="EMBL" id="LT670817">
    <property type="protein sequence ID" value="SHH57597.1"/>
    <property type="molecule type" value="Genomic_DNA"/>
</dbReference>
<dbReference type="Pfam" id="PF02776">
    <property type="entry name" value="TPP_enzyme_N"/>
    <property type="match status" value="1"/>
</dbReference>
<evidence type="ECO:0000256" key="3">
    <source>
        <dbReference type="ARBA" id="ARBA00023052"/>
    </source>
</evidence>
<evidence type="ECO:0000313" key="8">
    <source>
        <dbReference type="EMBL" id="SHH57597.1"/>
    </source>
</evidence>
<dbReference type="InterPro" id="IPR011766">
    <property type="entry name" value="TPP_enzyme_TPP-bd"/>
</dbReference>
<feature type="domain" description="Thiamine pyrophosphate enzyme central" evidence="5">
    <location>
        <begin position="195"/>
        <end position="330"/>
    </location>
</feature>
<dbReference type="InterPro" id="IPR045229">
    <property type="entry name" value="TPP_enz"/>
</dbReference>
<dbReference type="InterPro" id="IPR029061">
    <property type="entry name" value="THDP-binding"/>
</dbReference>
<gene>
    <name evidence="8" type="ORF">SAMN05443248_5270</name>
</gene>
<dbReference type="PANTHER" id="PTHR18968:SF13">
    <property type="entry name" value="ACETOLACTATE SYNTHASE CATALYTIC SUBUNIT, MITOCHONDRIAL"/>
    <property type="match status" value="1"/>
</dbReference>
<dbReference type="GO" id="GO:0009097">
    <property type="term" value="P:isoleucine biosynthetic process"/>
    <property type="evidence" value="ECO:0007669"/>
    <property type="project" value="TreeGrafter"/>
</dbReference>
<dbReference type="CDD" id="cd07035">
    <property type="entry name" value="TPP_PYR_POX_like"/>
    <property type="match status" value="1"/>
</dbReference>
<evidence type="ECO:0000259" key="6">
    <source>
        <dbReference type="Pfam" id="PF02775"/>
    </source>
</evidence>
<dbReference type="Pfam" id="PF02775">
    <property type="entry name" value="TPP_enzyme_C"/>
    <property type="match status" value="1"/>
</dbReference>
<dbReference type="GO" id="GO:0003984">
    <property type="term" value="F:acetolactate synthase activity"/>
    <property type="evidence" value="ECO:0007669"/>
    <property type="project" value="TreeGrafter"/>
</dbReference>
<dbReference type="GO" id="GO:0050660">
    <property type="term" value="F:flavin adenine dinucleotide binding"/>
    <property type="evidence" value="ECO:0007669"/>
    <property type="project" value="TreeGrafter"/>
</dbReference>
<dbReference type="CDD" id="cd00568">
    <property type="entry name" value="TPP_enzymes"/>
    <property type="match status" value="1"/>
</dbReference>
<dbReference type="InterPro" id="IPR029035">
    <property type="entry name" value="DHS-like_NAD/FAD-binding_dom"/>
</dbReference>
<evidence type="ECO:0000313" key="9">
    <source>
        <dbReference type="Proteomes" id="UP000189796"/>
    </source>
</evidence>
<evidence type="ECO:0000259" key="7">
    <source>
        <dbReference type="Pfam" id="PF02776"/>
    </source>
</evidence>
<dbReference type="SUPFAM" id="SSF52518">
    <property type="entry name" value="Thiamin diphosphate-binding fold (THDP-binding)"/>
    <property type="match status" value="2"/>
</dbReference>
<reference evidence="8 9" key="1">
    <citation type="submission" date="2016-11" db="EMBL/GenBank/DDBJ databases">
        <authorList>
            <person name="Jaros S."/>
            <person name="Januszkiewicz K."/>
            <person name="Wedrychowicz H."/>
        </authorList>
    </citation>
    <scope>NUCLEOTIDE SEQUENCE [LARGE SCALE GENOMIC DNA]</scope>
    <source>
        <strain evidence="8 9">GAS138</strain>
    </source>
</reference>
<dbReference type="GO" id="GO:0000287">
    <property type="term" value="F:magnesium ion binding"/>
    <property type="evidence" value="ECO:0007669"/>
    <property type="project" value="InterPro"/>
</dbReference>
<evidence type="ECO:0000259" key="5">
    <source>
        <dbReference type="Pfam" id="PF00205"/>
    </source>
</evidence>
<accession>A0A1M5U3J8</accession>
<dbReference type="Gene3D" id="3.40.50.970">
    <property type="match status" value="2"/>
</dbReference>
<dbReference type="Gene3D" id="3.40.50.1220">
    <property type="entry name" value="TPP-binding domain"/>
    <property type="match status" value="1"/>
</dbReference>
<feature type="domain" description="Thiamine pyrophosphate enzyme N-terminal TPP-binding" evidence="7">
    <location>
        <begin position="4"/>
        <end position="115"/>
    </location>
</feature>
<dbReference type="InterPro" id="IPR012000">
    <property type="entry name" value="Thiamin_PyroP_enz_cen_dom"/>
</dbReference>